<dbReference type="GO" id="GO:0000162">
    <property type="term" value="P:L-tryptophan biosynthetic process"/>
    <property type="evidence" value="ECO:0007669"/>
    <property type="project" value="TreeGrafter"/>
</dbReference>
<dbReference type="Gene3D" id="3.60.120.10">
    <property type="entry name" value="Anthranilate synthase"/>
    <property type="match status" value="1"/>
</dbReference>
<dbReference type="PRINTS" id="PR00095">
    <property type="entry name" value="ANTSNTHASEI"/>
</dbReference>
<dbReference type="InterPro" id="IPR019999">
    <property type="entry name" value="Anth_synth_I-like"/>
</dbReference>
<evidence type="ECO:0000313" key="2">
    <source>
        <dbReference type="EMBL" id="ODA90769.1"/>
    </source>
</evidence>
<dbReference type="PANTHER" id="PTHR11236:SF9">
    <property type="entry name" value="ANTHRANILATE SYNTHASE COMPONENT 1"/>
    <property type="match status" value="1"/>
</dbReference>
<dbReference type="AlphaFoldDB" id="A0A1E2SLV8"/>
<dbReference type="InterPro" id="IPR015890">
    <property type="entry name" value="Chorismate_C"/>
</dbReference>
<name>A0A1E2SLV8_LEIXY</name>
<sequence length="64" mass="7204">MRISGDTLLMRLIAGTARRGSDAEENERNRDWLISDEKEAAEHVMLVDLCRNDLGRVAMTGRST</sequence>
<dbReference type="PANTHER" id="PTHR11236">
    <property type="entry name" value="AMINOBENZOATE/ANTHRANILATE SYNTHASE"/>
    <property type="match status" value="1"/>
</dbReference>
<protein>
    <recommendedName>
        <fullName evidence="1">Chorismate-utilising enzyme C-terminal domain-containing protein</fullName>
    </recommendedName>
</protein>
<accession>A0A1E2SLV8</accession>
<comment type="caution">
    <text evidence="2">The sequence shown here is derived from an EMBL/GenBank/DDBJ whole genome shotgun (WGS) entry which is preliminary data.</text>
</comment>
<feature type="domain" description="Chorismate-utilising enzyme C-terminal" evidence="1">
    <location>
        <begin position="2"/>
        <end position="61"/>
    </location>
</feature>
<dbReference type="Pfam" id="PF00425">
    <property type="entry name" value="Chorismate_bind"/>
    <property type="match status" value="1"/>
</dbReference>
<dbReference type="EMBL" id="LNZG01000006">
    <property type="protein sequence ID" value="ODA90769.1"/>
    <property type="molecule type" value="Genomic_DNA"/>
</dbReference>
<dbReference type="SUPFAM" id="SSF56322">
    <property type="entry name" value="ADC synthase"/>
    <property type="match status" value="1"/>
</dbReference>
<evidence type="ECO:0000259" key="1">
    <source>
        <dbReference type="Pfam" id="PF00425"/>
    </source>
</evidence>
<gene>
    <name evidence="2" type="ORF">ATY41_08270</name>
</gene>
<evidence type="ECO:0000313" key="3">
    <source>
        <dbReference type="Proteomes" id="UP000094426"/>
    </source>
</evidence>
<dbReference type="InterPro" id="IPR005801">
    <property type="entry name" value="ADC_synthase"/>
</dbReference>
<reference evidence="3" key="1">
    <citation type="submission" date="2015-11" db="EMBL/GenBank/DDBJ databases">
        <authorList>
            <person name="Wang J."/>
            <person name="Wang L."/>
            <person name="Wang F."/>
            <person name="Cao G."/>
        </authorList>
    </citation>
    <scope>NUCLEOTIDE SEQUENCE [LARGE SCALE GENOMIC DNA]</scope>
    <source>
        <strain evidence="3">gdw1</strain>
    </source>
</reference>
<proteinExistence type="predicted"/>
<dbReference type="Proteomes" id="UP000094426">
    <property type="component" value="Unassembled WGS sequence"/>
</dbReference>
<organism evidence="2 3">
    <name type="scientific">Leifsonia xyli subsp. xyli</name>
    <dbReference type="NCBI Taxonomy" id="59736"/>
    <lineage>
        <taxon>Bacteria</taxon>
        <taxon>Bacillati</taxon>
        <taxon>Actinomycetota</taxon>
        <taxon>Actinomycetes</taxon>
        <taxon>Micrococcales</taxon>
        <taxon>Microbacteriaceae</taxon>
        <taxon>Leifsonia</taxon>
    </lineage>
</organism>